<feature type="compositionally biased region" description="Polar residues" evidence="1">
    <location>
        <begin position="701"/>
        <end position="712"/>
    </location>
</feature>
<dbReference type="Proteomes" id="UP000054018">
    <property type="component" value="Unassembled WGS sequence"/>
</dbReference>
<evidence type="ECO:0000313" key="3">
    <source>
        <dbReference type="Proteomes" id="UP000054018"/>
    </source>
</evidence>
<proteinExistence type="predicted"/>
<dbReference type="AlphaFoldDB" id="A0A0D0A2V5"/>
<feature type="compositionally biased region" description="Polar residues" evidence="1">
    <location>
        <begin position="610"/>
        <end position="619"/>
    </location>
</feature>
<accession>A0A0D0A2V5</accession>
<sequence>MPSNCTLSSMLQDERRSIPISCRFVPYDQWLLTHIHNDWSIKQVKHWILSKCNLVRTPDVPQQRSLSPIFFASPSSRTGYTLGQYDEAEEDPEYDRLRSDKDSLGETLFANPRPRPPPSNKLGNNRLVDQYILIAFSTGRVFQNDDILSSCNLRPYELVEMHRSETIAPLHREVTSEYVQPYFHARVRALLAAWNPKAGRFKPPGKTTEHQLGGHSRKREFPVTLRWRPKLEWKDRWVVIHKDILSLSKDESCQGVSPRHQFSLATLKALRGADSLQRACAIVADQRVICLKFRTIRPVTLAMTAPSTTSSEGWKTDTSKTTSDQLSSGSDKATEKRRLRKSARQPYNPDDICRGEGEWVVLDMLDDYAFANILRVLHRYAPRPVSSSFLPSAELGNCLPTVPTTLSQDGCSHKSIPYPEWRIDIAETARKACAGNITKPLSWAFWTDMGCTSSLSESSGSRFRNKPWQDTHLQNGVIPDCYRVGSESIAESVLDETDSDSNSNSELDSELEWEGWMNDLNRQTSVTSEKIHSPSSTSSSLPSLRSEVSSQRPEEWIYPIALSNLSTTTSSGRSFDDRASNSLSQRTDSSEVLRESAAAMHTHSGLKPITTPTISTRAPLSSHRRRSSSVSPNGSAKLAQGFAQLNCGQPLAVSSTNGGRASFRALSDAGLPKSSPSLRHVRSGSSLHPPPPDISEGPTYISLTPSSSNTLSKPKHLFLRGAERLVKDLTPR</sequence>
<gene>
    <name evidence="2" type="ORF">PISMIDRAFT_672974</name>
</gene>
<dbReference type="STRING" id="765257.A0A0D0A2V5"/>
<dbReference type="EMBL" id="KN833691">
    <property type="protein sequence ID" value="KIK28782.1"/>
    <property type="molecule type" value="Genomic_DNA"/>
</dbReference>
<dbReference type="HOGENOM" id="CLU_363321_0_0_1"/>
<keyword evidence="3" id="KW-1185">Reference proteome</keyword>
<feature type="region of interest" description="Disordered" evidence="1">
    <location>
        <begin position="306"/>
        <end position="349"/>
    </location>
</feature>
<evidence type="ECO:0000313" key="2">
    <source>
        <dbReference type="EMBL" id="KIK28782.1"/>
    </source>
</evidence>
<dbReference type="CDD" id="cd00821">
    <property type="entry name" value="PH"/>
    <property type="match status" value="1"/>
</dbReference>
<reference evidence="3" key="2">
    <citation type="submission" date="2015-01" db="EMBL/GenBank/DDBJ databases">
        <title>Evolutionary Origins and Diversification of the Mycorrhizal Mutualists.</title>
        <authorList>
            <consortium name="DOE Joint Genome Institute"/>
            <consortium name="Mycorrhizal Genomics Consortium"/>
            <person name="Kohler A."/>
            <person name="Kuo A."/>
            <person name="Nagy L.G."/>
            <person name="Floudas D."/>
            <person name="Copeland A."/>
            <person name="Barry K.W."/>
            <person name="Cichocki N."/>
            <person name="Veneault-Fourrey C."/>
            <person name="LaButti K."/>
            <person name="Lindquist E.A."/>
            <person name="Lipzen A."/>
            <person name="Lundell T."/>
            <person name="Morin E."/>
            <person name="Murat C."/>
            <person name="Riley R."/>
            <person name="Ohm R."/>
            <person name="Sun H."/>
            <person name="Tunlid A."/>
            <person name="Henrissat B."/>
            <person name="Grigoriev I.V."/>
            <person name="Hibbett D.S."/>
            <person name="Martin F."/>
        </authorList>
    </citation>
    <scope>NUCLEOTIDE SEQUENCE [LARGE SCALE GENOMIC DNA]</scope>
    <source>
        <strain evidence="3">441</strain>
    </source>
</reference>
<reference evidence="2 3" key="1">
    <citation type="submission" date="2014-04" db="EMBL/GenBank/DDBJ databases">
        <authorList>
            <consortium name="DOE Joint Genome Institute"/>
            <person name="Kuo A."/>
            <person name="Kohler A."/>
            <person name="Costa M.D."/>
            <person name="Nagy L.G."/>
            <person name="Floudas D."/>
            <person name="Copeland A."/>
            <person name="Barry K.W."/>
            <person name="Cichocki N."/>
            <person name="Veneault-Fourrey C."/>
            <person name="LaButti K."/>
            <person name="Lindquist E.A."/>
            <person name="Lipzen A."/>
            <person name="Lundell T."/>
            <person name="Morin E."/>
            <person name="Murat C."/>
            <person name="Sun H."/>
            <person name="Tunlid A."/>
            <person name="Henrissat B."/>
            <person name="Grigoriev I.V."/>
            <person name="Hibbett D.S."/>
            <person name="Martin F."/>
            <person name="Nordberg H.P."/>
            <person name="Cantor M.N."/>
            <person name="Hua S.X."/>
        </authorList>
    </citation>
    <scope>NUCLEOTIDE SEQUENCE [LARGE SCALE GENOMIC DNA]</scope>
    <source>
        <strain evidence="2 3">441</strain>
    </source>
</reference>
<organism evidence="2 3">
    <name type="scientific">Pisolithus microcarpus 441</name>
    <dbReference type="NCBI Taxonomy" id="765257"/>
    <lineage>
        <taxon>Eukaryota</taxon>
        <taxon>Fungi</taxon>
        <taxon>Dikarya</taxon>
        <taxon>Basidiomycota</taxon>
        <taxon>Agaricomycotina</taxon>
        <taxon>Agaricomycetes</taxon>
        <taxon>Agaricomycetidae</taxon>
        <taxon>Boletales</taxon>
        <taxon>Sclerodermatineae</taxon>
        <taxon>Pisolithaceae</taxon>
        <taxon>Pisolithus</taxon>
    </lineage>
</organism>
<feature type="region of interest" description="Disordered" evidence="1">
    <location>
        <begin position="524"/>
        <end position="547"/>
    </location>
</feature>
<dbReference type="OrthoDB" id="3225203at2759"/>
<feature type="region of interest" description="Disordered" evidence="1">
    <location>
        <begin position="567"/>
        <end position="635"/>
    </location>
</feature>
<protein>
    <submittedName>
        <fullName evidence="2">Uncharacterized protein</fullName>
    </submittedName>
</protein>
<feature type="region of interest" description="Disordered" evidence="1">
    <location>
        <begin position="666"/>
        <end position="712"/>
    </location>
</feature>
<feature type="compositionally biased region" description="Low complexity" evidence="1">
    <location>
        <begin position="533"/>
        <end position="547"/>
    </location>
</feature>
<feature type="compositionally biased region" description="Polar residues" evidence="1">
    <location>
        <begin position="319"/>
        <end position="331"/>
    </location>
</feature>
<name>A0A0D0A2V5_9AGAM</name>
<evidence type="ECO:0000256" key="1">
    <source>
        <dbReference type="SAM" id="MobiDB-lite"/>
    </source>
</evidence>